<reference evidence="1" key="1">
    <citation type="submission" date="2020-09" db="EMBL/GenBank/DDBJ databases">
        <title>Iningainema tapete sp. nov. (Scytonemataceae, Cyanobacteria) from greenhouses in central Florida (USA) produces two types of nodularin with biosynthetic potential for microcystin-LR and anabaenopeptins.</title>
        <authorList>
            <person name="Berthold D.E."/>
            <person name="Lefler F.W."/>
            <person name="Huang I.-S."/>
            <person name="Abdulla H."/>
            <person name="Zimba P.V."/>
            <person name="Laughinghouse H.D. IV."/>
        </authorList>
    </citation>
    <scope>NUCLEOTIDE SEQUENCE</scope>
    <source>
        <strain evidence="1">BLCCT55</strain>
    </source>
</reference>
<dbReference type="AlphaFoldDB" id="A0A8J7BYT7"/>
<evidence type="ECO:0000313" key="1">
    <source>
        <dbReference type="EMBL" id="MBD2776327.1"/>
    </source>
</evidence>
<sequence length="108" mass="12217">MLAPHLLGELEIEALVDTGATYLVISEDIVKKLGLRIRDQQKAKYADGREGWVGVTEALLIECEGRQTTEDALVTGDVHEYVQHEDWLPRNICRTFQHIAEVSKLQQC</sequence>
<dbReference type="SUPFAM" id="SSF50630">
    <property type="entry name" value="Acid proteases"/>
    <property type="match status" value="1"/>
</dbReference>
<dbReference type="InterPro" id="IPR001969">
    <property type="entry name" value="Aspartic_peptidase_AS"/>
</dbReference>
<dbReference type="InterPro" id="IPR021109">
    <property type="entry name" value="Peptidase_aspartic_dom_sf"/>
</dbReference>
<dbReference type="Gene3D" id="2.40.70.10">
    <property type="entry name" value="Acid Proteases"/>
    <property type="match status" value="1"/>
</dbReference>
<dbReference type="PROSITE" id="PS00141">
    <property type="entry name" value="ASP_PROTEASE"/>
    <property type="match status" value="1"/>
</dbReference>
<accession>A0A8J7BYT7</accession>
<dbReference type="GO" id="GO:0006508">
    <property type="term" value="P:proteolysis"/>
    <property type="evidence" value="ECO:0007669"/>
    <property type="project" value="UniProtKB-KW"/>
</dbReference>
<dbReference type="GO" id="GO:0004190">
    <property type="term" value="F:aspartic-type endopeptidase activity"/>
    <property type="evidence" value="ECO:0007669"/>
    <property type="project" value="InterPro"/>
</dbReference>
<dbReference type="Proteomes" id="UP000629098">
    <property type="component" value="Unassembled WGS sequence"/>
</dbReference>
<dbReference type="Pfam" id="PF13975">
    <property type="entry name" value="gag-asp_proteas"/>
    <property type="match status" value="1"/>
</dbReference>
<dbReference type="EMBL" id="JACXAE010000092">
    <property type="protein sequence ID" value="MBD2776327.1"/>
    <property type="molecule type" value="Genomic_DNA"/>
</dbReference>
<name>A0A8J7BYT7_9CYAN</name>
<comment type="caution">
    <text evidence="1">The sequence shown here is derived from an EMBL/GenBank/DDBJ whole genome shotgun (WGS) entry which is preliminary data.</text>
</comment>
<keyword evidence="1" id="KW-0378">Hydrolase</keyword>
<dbReference type="RefSeq" id="WP_190835401.1">
    <property type="nucleotide sequence ID" value="NZ_CAWPPI010000092.1"/>
</dbReference>
<dbReference type="CDD" id="cd00303">
    <property type="entry name" value="retropepsin_like"/>
    <property type="match status" value="1"/>
</dbReference>
<keyword evidence="2" id="KW-1185">Reference proteome</keyword>
<proteinExistence type="predicted"/>
<gene>
    <name evidence="1" type="ORF">ICL16_30795</name>
</gene>
<keyword evidence="1" id="KW-0645">Protease</keyword>
<evidence type="ECO:0000313" key="2">
    <source>
        <dbReference type="Proteomes" id="UP000629098"/>
    </source>
</evidence>
<protein>
    <submittedName>
        <fullName evidence="1">Aspartyl protease family protein</fullName>
    </submittedName>
</protein>
<organism evidence="1 2">
    <name type="scientific">Iningainema tapete BLCC-T55</name>
    <dbReference type="NCBI Taxonomy" id="2748662"/>
    <lineage>
        <taxon>Bacteria</taxon>
        <taxon>Bacillati</taxon>
        <taxon>Cyanobacteriota</taxon>
        <taxon>Cyanophyceae</taxon>
        <taxon>Nostocales</taxon>
        <taxon>Scytonemataceae</taxon>
        <taxon>Iningainema tapete</taxon>
    </lineage>
</organism>